<comment type="similarity">
    <text evidence="2">Belongs to the bacterial solute-binding protein SsuA/TauA family.</text>
</comment>
<dbReference type="EMBL" id="WBZC01000022">
    <property type="protein sequence ID" value="KAB3535291.1"/>
    <property type="molecule type" value="Genomic_DNA"/>
</dbReference>
<dbReference type="Proteomes" id="UP000432715">
    <property type="component" value="Unassembled WGS sequence"/>
</dbReference>
<sequence length="335" mass="37213">MKKLKLLSFVAVMLLLASLVFTGCSREDSITEIKVMEVTHSVFYAPQYIAITEGFFREEGLEVELIDGKGADKTMAALLSDQVDIGFMGPEASIYVYNQGKDDYAINFLQLTQRDGSFLVAREPSPSFDFEELRGKEVLGGRKGGMPNMVLEYVLKNNSLVPGTDLNVRTDIQFGVMAGAFAGGEGDYTTLFEPTASMIEKEGKGYVVASIGEESGYIPYTVYSAKKSYIEKNPDVIQRFSNAIYRGMLWVEEHTAEEVAKSLQPHFPDADLDILISVVERYRDIGAWAPNPVLTREGLDRLQEVMIEAGELDEKVDYAAIVNTEFAEKAIKNLE</sequence>
<evidence type="ECO:0000256" key="3">
    <source>
        <dbReference type="ARBA" id="ARBA00022729"/>
    </source>
</evidence>
<dbReference type="AlphaFoldDB" id="A0A6I0FGD0"/>
<evidence type="ECO:0000256" key="2">
    <source>
        <dbReference type="ARBA" id="ARBA00010742"/>
    </source>
</evidence>
<proteinExistence type="inferred from homology"/>
<dbReference type="PROSITE" id="PS51257">
    <property type="entry name" value="PROKAR_LIPOPROTEIN"/>
    <property type="match status" value="1"/>
</dbReference>
<comment type="caution">
    <text evidence="6">The sequence shown here is derived from an EMBL/GenBank/DDBJ whole genome shotgun (WGS) entry which is preliminary data.</text>
</comment>
<protein>
    <submittedName>
        <fullName evidence="6">ABC transporter substrate-binding protein</fullName>
    </submittedName>
</protein>
<dbReference type="GO" id="GO:0042597">
    <property type="term" value="C:periplasmic space"/>
    <property type="evidence" value="ECO:0007669"/>
    <property type="project" value="UniProtKB-SubCell"/>
</dbReference>
<gene>
    <name evidence="6" type="ORF">F8154_06785</name>
</gene>
<dbReference type="Gene3D" id="3.40.190.10">
    <property type="entry name" value="Periplasmic binding protein-like II"/>
    <property type="match status" value="2"/>
</dbReference>
<dbReference type="PANTHER" id="PTHR30024">
    <property type="entry name" value="ALIPHATIC SULFONATES-BINDING PROTEIN-RELATED"/>
    <property type="match status" value="1"/>
</dbReference>
<dbReference type="RefSeq" id="WP_151860853.1">
    <property type="nucleotide sequence ID" value="NZ_WBZC01000022.1"/>
</dbReference>
<accession>A0A6I0FGD0</accession>
<feature type="domain" description="SsuA/THI5-like" evidence="5">
    <location>
        <begin position="45"/>
        <end position="254"/>
    </location>
</feature>
<evidence type="ECO:0000313" key="6">
    <source>
        <dbReference type="EMBL" id="KAB3535291.1"/>
    </source>
</evidence>
<dbReference type="PANTHER" id="PTHR30024:SF47">
    <property type="entry name" value="TAURINE-BINDING PERIPLASMIC PROTEIN"/>
    <property type="match status" value="1"/>
</dbReference>
<dbReference type="InterPro" id="IPR015168">
    <property type="entry name" value="SsuA/THI5"/>
</dbReference>
<evidence type="ECO:0000256" key="4">
    <source>
        <dbReference type="SAM" id="SignalP"/>
    </source>
</evidence>
<feature type="signal peptide" evidence="4">
    <location>
        <begin position="1"/>
        <end position="22"/>
    </location>
</feature>
<organism evidence="6 7">
    <name type="scientific">Alkaliphilus pronyensis</name>
    <dbReference type="NCBI Taxonomy" id="1482732"/>
    <lineage>
        <taxon>Bacteria</taxon>
        <taxon>Bacillati</taxon>
        <taxon>Bacillota</taxon>
        <taxon>Clostridia</taxon>
        <taxon>Peptostreptococcales</taxon>
        <taxon>Natronincolaceae</taxon>
        <taxon>Alkaliphilus</taxon>
    </lineage>
</organism>
<keyword evidence="3 4" id="KW-0732">Signal</keyword>
<comment type="subcellular location">
    <subcellularLocation>
        <location evidence="1">Periplasm</location>
    </subcellularLocation>
</comment>
<keyword evidence="7" id="KW-1185">Reference proteome</keyword>
<name>A0A6I0FGD0_9FIRM</name>
<feature type="chain" id="PRO_5039347992" evidence="4">
    <location>
        <begin position="23"/>
        <end position="335"/>
    </location>
</feature>
<reference evidence="6 7" key="1">
    <citation type="submission" date="2019-10" db="EMBL/GenBank/DDBJ databases">
        <title>Alkaliphilus serpentinus sp. nov. and Alkaliphilus pronyensis sp. nov., two novel anaerobic alkaliphilic species isolated from the serpentinized-hosted hydrothermal field of the Prony Bay (New Caledonia).</title>
        <authorList>
            <person name="Postec A."/>
        </authorList>
    </citation>
    <scope>NUCLEOTIDE SEQUENCE [LARGE SCALE GENOMIC DNA]</scope>
    <source>
        <strain evidence="6 7">LacV</strain>
    </source>
</reference>
<evidence type="ECO:0000259" key="5">
    <source>
        <dbReference type="Pfam" id="PF09084"/>
    </source>
</evidence>
<dbReference type="OrthoDB" id="9802202at2"/>
<dbReference type="SUPFAM" id="SSF53850">
    <property type="entry name" value="Periplasmic binding protein-like II"/>
    <property type="match status" value="1"/>
</dbReference>
<evidence type="ECO:0000256" key="1">
    <source>
        <dbReference type="ARBA" id="ARBA00004418"/>
    </source>
</evidence>
<dbReference type="Pfam" id="PF09084">
    <property type="entry name" value="NMT1"/>
    <property type="match status" value="1"/>
</dbReference>
<evidence type="ECO:0000313" key="7">
    <source>
        <dbReference type="Proteomes" id="UP000432715"/>
    </source>
</evidence>